<dbReference type="Gene3D" id="1.10.760.20">
    <property type="entry name" value="Protein of unknown function DUF3243"/>
    <property type="match status" value="1"/>
</dbReference>
<reference evidence="1 2" key="2">
    <citation type="journal article" date="2013" name="PLoS ONE">
        <title>INDIGO - INtegrated Data Warehouse of MIcrobial GenOmes with Examples from the Red Sea Extremophiles.</title>
        <authorList>
            <person name="Alam I."/>
            <person name="Antunes A."/>
            <person name="Kamau A.A."/>
            <person name="Ba Alawi W."/>
            <person name="Kalkatawi M."/>
            <person name="Stingl U."/>
            <person name="Bajic V.B."/>
        </authorList>
    </citation>
    <scope>NUCLEOTIDE SEQUENCE [LARGE SCALE GENOMIC DNA]</scope>
    <source>
        <strain evidence="1 2">SSD-17B</strain>
    </source>
</reference>
<dbReference type="STRING" id="1033810.HLPCO_000639"/>
<organism evidence="1 2">
    <name type="scientific">Haloplasma contractile SSD-17B</name>
    <dbReference type="NCBI Taxonomy" id="1033810"/>
    <lineage>
        <taxon>Bacteria</taxon>
        <taxon>Bacillati</taxon>
        <taxon>Mycoplasmatota</taxon>
        <taxon>Mollicutes</taxon>
        <taxon>Haloplasmatales</taxon>
        <taxon>Haloplasmataceae</taxon>
        <taxon>Haloplasma</taxon>
    </lineage>
</organism>
<dbReference type="InterPro" id="IPR024702">
    <property type="entry name" value="Uncharacterised_YmfJ"/>
</dbReference>
<dbReference type="AlphaFoldDB" id="U2FJP4"/>
<evidence type="ECO:0008006" key="3">
    <source>
        <dbReference type="Google" id="ProtNLM"/>
    </source>
</evidence>
<name>U2FJP4_9MOLU</name>
<keyword evidence="2" id="KW-1185">Reference proteome</keyword>
<gene>
    <name evidence="1" type="ORF">HLPCO_000639</name>
</gene>
<sequence>MDLEGMKNIENWEKWQQNLHTAINLGERIGLNDETIGKVAKRVGDFLTNRVDPENPQQRLLKDLWEVADDDERKILTKVLVKHLKADF</sequence>
<dbReference type="InterPro" id="IPR038292">
    <property type="entry name" value="YmfJ/YflH_sf"/>
</dbReference>
<accession>U2FJP4</accession>
<dbReference type="eggNOG" id="ENOG50330BT">
    <property type="taxonomic scope" value="Bacteria"/>
</dbReference>
<dbReference type="PIRSF" id="PIRSF004764">
    <property type="entry name" value="YmfJ"/>
    <property type="match status" value="1"/>
</dbReference>
<evidence type="ECO:0000313" key="1">
    <source>
        <dbReference type="EMBL" id="ERJ13030.1"/>
    </source>
</evidence>
<proteinExistence type="predicted"/>
<dbReference type="OrthoDB" id="2382009at2"/>
<dbReference type="EMBL" id="AFNU02000002">
    <property type="protein sequence ID" value="ERJ13030.1"/>
    <property type="molecule type" value="Genomic_DNA"/>
</dbReference>
<dbReference type="FunCoup" id="U2FJP4">
    <property type="interactions" value="53"/>
</dbReference>
<dbReference type="InterPro" id="IPR021637">
    <property type="entry name" value="DUF3243"/>
</dbReference>
<dbReference type="Pfam" id="PF11588">
    <property type="entry name" value="DUF3243"/>
    <property type="match status" value="1"/>
</dbReference>
<dbReference type="Proteomes" id="UP000005707">
    <property type="component" value="Unassembled WGS sequence"/>
</dbReference>
<protein>
    <recommendedName>
        <fullName evidence="3">DUF3243 domain-containing protein</fullName>
    </recommendedName>
</protein>
<reference evidence="1 2" key="1">
    <citation type="journal article" date="2011" name="J. Bacteriol.">
        <title>Genome sequence of Haloplasma contractile, an unusual contractile bacterium from a deep-sea anoxic brine lake.</title>
        <authorList>
            <person name="Antunes A."/>
            <person name="Alam I."/>
            <person name="El Dorry H."/>
            <person name="Siam R."/>
            <person name="Robertson A."/>
            <person name="Bajic V.B."/>
            <person name="Stingl U."/>
        </authorList>
    </citation>
    <scope>NUCLEOTIDE SEQUENCE [LARGE SCALE GENOMIC DNA]</scope>
    <source>
        <strain evidence="1 2">SSD-17B</strain>
    </source>
</reference>
<comment type="caution">
    <text evidence="1">The sequence shown here is derived from an EMBL/GenBank/DDBJ whole genome shotgun (WGS) entry which is preliminary data.</text>
</comment>
<dbReference type="RefSeq" id="WP_008826959.1">
    <property type="nucleotide sequence ID" value="NZ_AFNU02000002.1"/>
</dbReference>
<evidence type="ECO:0000313" key="2">
    <source>
        <dbReference type="Proteomes" id="UP000005707"/>
    </source>
</evidence>
<dbReference type="InParanoid" id="U2FJP4"/>